<dbReference type="PANTHER" id="PTHR13271:SF146">
    <property type="entry name" value="SET DOMAIN-CONTAINING PROTEIN"/>
    <property type="match status" value="1"/>
</dbReference>
<dbReference type="GO" id="GO:0005634">
    <property type="term" value="C:nucleus"/>
    <property type="evidence" value="ECO:0007669"/>
    <property type="project" value="TreeGrafter"/>
</dbReference>
<feature type="compositionally biased region" description="Basic and acidic residues" evidence="1">
    <location>
        <begin position="379"/>
        <end position="393"/>
    </location>
</feature>
<dbReference type="Gene3D" id="3.90.1410.10">
    <property type="entry name" value="set domain protein methyltransferase, domain 1"/>
    <property type="match status" value="1"/>
</dbReference>
<evidence type="ECO:0000313" key="3">
    <source>
        <dbReference type="Proteomes" id="UP001303760"/>
    </source>
</evidence>
<dbReference type="InterPro" id="IPR044432">
    <property type="entry name" value="Set10/Efm1_SET"/>
</dbReference>
<evidence type="ECO:0000256" key="1">
    <source>
        <dbReference type="SAM" id="MobiDB-lite"/>
    </source>
</evidence>
<reference evidence="2" key="1">
    <citation type="journal article" date="2023" name="Mol. Phylogenet. Evol.">
        <title>Genome-scale phylogeny and comparative genomics of the fungal order Sordariales.</title>
        <authorList>
            <person name="Hensen N."/>
            <person name="Bonometti L."/>
            <person name="Westerberg I."/>
            <person name="Brannstrom I.O."/>
            <person name="Guillou S."/>
            <person name="Cros-Aarteil S."/>
            <person name="Calhoun S."/>
            <person name="Haridas S."/>
            <person name="Kuo A."/>
            <person name="Mondo S."/>
            <person name="Pangilinan J."/>
            <person name="Riley R."/>
            <person name="LaButti K."/>
            <person name="Andreopoulos B."/>
            <person name="Lipzen A."/>
            <person name="Chen C."/>
            <person name="Yan M."/>
            <person name="Daum C."/>
            <person name="Ng V."/>
            <person name="Clum A."/>
            <person name="Steindorff A."/>
            <person name="Ohm R.A."/>
            <person name="Martin F."/>
            <person name="Silar P."/>
            <person name="Natvig D.O."/>
            <person name="Lalanne C."/>
            <person name="Gautier V."/>
            <person name="Ament-Velasquez S.L."/>
            <person name="Kruys A."/>
            <person name="Hutchinson M.I."/>
            <person name="Powell A.J."/>
            <person name="Barry K."/>
            <person name="Miller A.N."/>
            <person name="Grigoriev I.V."/>
            <person name="Debuchy R."/>
            <person name="Gladieux P."/>
            <person name="Hiltunen Thoren M."/>
            <person name="Johannesson H."/>
        </authorList>
    </citation>
    <scope>NUCLEOTIDE SEQUENCE</scope>
    <source>
        <strain evidence="2">CBS 532.94</strain>
    </source>
</reference>
<feature type="region of interest" description="Disordered" evidence="1">
    <location>
        <begin position="431"/>
        <end position="450"/>
    </location>
</feature>
<gene>
    <name evidence="2" type="ORF">C8A03DRAFT_14784</name>
</gene>
<dbReference type="InterPro" id="IPR050600">
    <property type="entry name" value="SETD3_SETD6_MTase"/>
</dbReference>
<dbReference type="CDD" id="cd19180">
    <property type="entry name" value="SET_SpSET10-like"/>
    <property type="match status" value="1"/>
</dbReference>
<organism evidence="2 3">
    <name type="scientific">Achaetomium macrosporum</name>
    <dbReference type="NCBI Taxonomy" id="79813"/>
    <lineage>
        <taxon>Eukaryota</taxon>
        <taxon>Fungi</taxon>
        <taxon>Dikarya</taxon>
        <taxon>Ascomycota</taxon>
        <taxon>Pezizomycotina</taxon>
        <taxon>Sordariomycetes</taxon>
        <taxon>Sordariomycetidae</taxon>
        <taxon>Sordariales</taxon>
        <taxon>Chaetomiaceae</taxon>
        <taxon>Achaetomium</taxon>
    </lineage>
</organism>
<proteinExistence type="predicted"/>
<dbReference type="GO" id="GO:0016279">
    <property type="term" value="F:protein-lysine N-methyltransferase activity"/>
    <property type="evidence" value="ECO:0007669"/>
    <property type="project" value="InterPro"/>
</dbReference>
<dbReference type="EMBL" id="MU860083">
    <property type="protein sequence ID" value="KAK4238767.1"/>
    <property type="molecule type" value="Genomic_DNA"/>
</dbReference>
<accession>A0AAN7CCG4</accession>
<feature type="region of interest" description="Disordered" evidence="1">
    <location>
        <begin position="379"/>
        <end position="402"/>
    </location>
</feature>
<evidence type="ECO:0008006" key="4">
    <source>
        <dbReference type="Google" id="ProtNLM"/>
    </source>
</evidence>
<dbReference type="InterPro" id="IPR046341">
    <property type="entry name" value="SET_dom_sf"/>
</dbReference>
<sequence>MKESDKSRVDALVEWSRRHGGSLHPSLEIYYDDVTKFSLRVKPSVNVGLTAPLKAVTCPVSTTLSYLNAVIDDPVNPASPLKQQNAAFPERFMELNPPHVIGRFFLIKEYLKGKDSFWWPYIATLPQPEHVNAWALPAFWAEDDIAYLEGTNAHAAIEEIQANVKREFKQARKALKDDEFPGWLDYTQMLYKWAFCIFTSRSFRPSLILSDSAKQHVSALMSEDCQLDDFSMLQPLFDIANHSMTSRYTWDVSSDPDCCQLICLDAYGPGDQVYNNYGLKTNSELLLGYGFILPETEALHNDYVHVRKRQQQQDGGDSKSKLPQDFLISLRPITHPSSLVGRSRASSSSASRLSTLPGFAHFEPALVDDLASAVATPEERQVLQRWNDEKKSTTTDPAAPPPELAELVGRVKDMLAGKLQYDYQRLVAVEEGDDDDEGQEVLPSPGNRNQMLAAEYRERCKKVLVAAMQDLKSKDGGGTGEDG</sequence>
<keyword evidence="3" id="KW-1185">Reference proteome</keyword>
<reference evidence="2" key="2">
    <citation type="submission" date="2023-05" db="EMBL/GenBank/DDBJ databases">
        <authorList>
            <consortium name="Lawrence Berkeley National Laboratory"/>
            <person name="Steindorff A."/>
            <person name="Hensen N."/>
            <person name="Bonometti L."/>
            <person name="Westerberg I."/>
            <person name="Brannstrom I.O."/>
            <person name="Guillou S."/>
            <person name="Cros-Aarteil S."/>
            <person name="Calhoun S."/>
            <person name="Haridas S."/>
            <person name="Kuo A."/>
            <person name="Mondo S."/>
            <person name="Pangilinan J."/>
            <person name="Riley R."/>
            <person name="Labutti K."/>
            <person name="Andreopoulos B."/>
            <person name="Lipzen A."/>
            <person name="Chen C."/>
            <person name="Yanf M."/>
            <person name="Daum C."/>
            <person name="Ng V."/>
            <person name="Clum A."/>
            <person name="Ohm R."/>
            <person name="Martin F."/>
            <person name="Silar P."/>
            <person name="Natvig D."/>
            <person name="Lalanne C."/>
            <person name="Gautier V."/>
            <person name="Ament-Velasquez S.L."/>
            <person name="Kruys A."/>
            <person name="Hutchinson M.I."/>
            <person name="Powell A.J."/>
            <person name="Barry K."/>
            <person name="Miller A.N."/>
            <person name="Grigoriev I.V."/>
            <person name="Debuchy R."/>
            <person name="Gladieux P."/>
            <person name="Thoren M.H."/>
            <person name="Johannesson H."/>
        </authorList>
    </citation>
    <scope>NUCLEOTIDE SEQUENCE</scope>
    <source>
        <strain evidence="2">CBS 532.94</strain>
    </source>
</reference>
<comment type="caution">
    <text evidence="2">The sequence shown here is derived from an EMBL/GenBank/DDBJ whole genome shotgun (WGS) entry which is preliminary data.</text>
</comment>
<dbReference type="AlphaFoldDB" id="A0AAN7CCG4"/>
<protein>
    <recommendedName>
        <fullName evidence="4">SET domain-containing protein</fullName>
    </recommendedName>
</protein>
<name>A0AAN7CCG4_9PEZI</name>
<dbReference type="Proteomes" id="UP001303760">
    <property type="component" value="Unassembled WGS sequence"/>
</dbReference>
<dbReference type="PANTHER" id="PTHR13271">
    <property type="entry name" value="UNCHARACTERIZED PUTATIVE METHYLTRANSFERASE"/>
    <property type="match status" value="1"/>
</dbReference>
<evidence type="ECO:0000313" key="2">
    <source>
        <dbReference type="EMBL" id="KAK4238767.1"/>
    </source>
</evidence>
<dbReference type="SUPFAM" id="SSF82199">
    <property type="entry name" value="SET domain"/>
    <property type="match status" value="1"/>
</dbReference>